<dbReference type="RefSeq" id="WP_183335848.1">
    <property type="nucleotide sequence ID" value="NZ_BMHX01000007.1"/>
</dbReference>
<name>A0A841KES7_9HYPH</name>
<evidence type="ECO:0000313" key="2">
    <source>
        <dbReference type="Proteomes" id="UP000588017"/>
    </source>
</evidence>
<proteinExistence type="predicted"/>
<dbReference type="EMBL" id="JACHEH010000007">
    <property type="protein sequence ID" value="MBB6169474.1"/>
    <property type="molecule type" value="Genomic_DNA"/>
</dbReference>
<evidence type="ECO:0000313" key="1">
    <source>
        <dbReference type="EMBL" id="MBB6169474.1"/>
    </source>
</evidence>
<accession>A0A841KES7</accession>
<reference evidence="1 2" key="1">
    <citation type="submission" date="2020-08" db="EMBL/GenBank/DDBJ databases">
        <title>Genomic Encyclopedia of Type Strains, Phase IV (KMG-IV): sequencing the most valuable type-strain genomes for metagenomic binning, comparative biology and taxonomic classification.</title>
        <authorList>
            <person name="Goeker M."/>
        </authorList>
    </citation>
    <scope>NUCLEOTIDE SEQUENCE [LARGE SCALE GENOMIC DNA]</scope>
    <source>
        <strain evidence="1 2">DSM 101465</strain>
    </source>
</reference>
<gene>
    <name evidence="1" type="ORF">HNQ73_003116</name>
</gene>
<sequence length="197" mass="21959">MSVTIRVADTFDNLERAFRDLVPAERRNAAYARAINKAIAQARTQWVRHISKSAQLPYAYVRRATVVFHASAARPVATLTVSGRYLTLFRYAEAAGGKPFLLPSGVVAGRWGLHRGAFIARMPNGHISIFARRSKKRLPIKQLYGPSVPRPLLNARKTDFTPEATKAISDKINEVILPLALHEIGREIDRVKARHGV</sequence>
<organism evidence="1 2">
    <name type="scientific">Chelatococcus composti</name>
    <dbReference type="NCBI Taxonomy" id="1743235"/>
    <lineage>
        <taxon>Bacteria</taxon>
        <taxon>Pseudomonadati</taxon>
        <taxon>Pseudomonadota</taxon>
        <taxon>Alphaproteobacteria</taxon>
        <taxon>Hyphomicrobiales</taxon>
        <taxon>Chelatococcaceae</taxon>
        <taxon>Chelatococcus</taxon>
    </lineage>
</organism>
<protein>
    <recommendedName>
        <fullName evidence="3">Phage tail protein</fullName>
    </recommendedName>
</protein>
<evidence type="ECO:0008006" key="3">
    <source>
        <dbReference type="Google" id="ProtNLM"/>
    </source>
</evidence>
<keyword evidence="2" id="KW-1185">Reference proteome</keyword>
<comment type="caution">
    <text evidence="1">The sequence shown here is derived from an EMBL/GenBank/DDBJ whole genome shotgun (WGS) entry which is preliminary data.</text>
</comment>
<dbReference type="InterPro" id="IPR010633">
    <property type="entry name" value="Phage_lambda_GpZ"/>
</dbReference>
<dbReference type="AlphaFoldDB" id="A0A841KES7"/>
<dbReference type="Proteomes" id="UP000588017">
    <property type="component" value="Unassembled WGS sequence"/>
</dbReference>
<dbReference type="Pfam" id="PF06763">
    <property type="entry name" value="Minor_tail_Z"/>
    <property type="match status" value="1"/>
</dbReference>